<evidence type="ECO:0000256" key="18">
    <source>
        <dbReference type="ARBA" id="ARBA00045078"/>
    </source>
</evidence>
<feature type="transmembrane region" description="Helical" evidence="19">
    <location>
        <begin position="145"/>
        <end position="167"/>
    </location>
</feature>
<dbReference type="UniPathway" id="UPA00378"/>
<evidence type="ECO:0000256" key="12">
    <source>
        <dbReference type="ARBA" id="ARBA00022842"/>
    </source>
</evidence>
<evidence type="ECO:0000256" key="2">
    <source>
        <dbReference type="ARBA" id="ARBA00004477"/>
    </source>
</evidence>
<reference evidence="20 21" key="1">
    <citation type="journal article" date="2010" name="Nature">
        <title>The Ectocarpus genome and the independent evolution of multicellularity in brown algae.</title>
        <authorList>
            <person name="Cock J.M."/>
            <person name="Sterck L."/>
            <person name="Rouze P."/>
            <person name="Scornet D."/>
            <person name="Allen A.E."/>
            <person name="Amoutzias G."/>
            <person name="Anthouard V."/>
            <person name="Artiguenave F."/>
            <person name="Aury J.M."/>
            <person name="Badger J.H."/>
            <person name="Beszteri B."/>
            <person name="Billiau K."/>
            <person name="Bonnet E."/>
            <person name="Bothwell J.H."/>
            <person name="Bowler C."/>
            <person name="Boyen C."/>
            <person name="Brownlee C."/>
            <person name="Carrano C.J."/>
            <person name="Charrier B."/>
            <person name="Cho G.Y."/>
            <person name="Coelho S.M."/>
            <person name="Collen J."/>
            <person name="Corre E."/>
            <person name="Da Silva C."/>
            <person name="Delage L."/>
            <person name="Delaroque N."/>
            <person name="Dittami S.M."/>
            <person name="Doulbeau S."/>
            <person name="Elias M."/>
            <person name="Farnham G."/>
            <person name="Gachon C.M."/>
            <person name="Gschloessl B."/>
            <person name="Heesch S."/>
            <person name="Jabbari K."/>
            <person name="Jubin C."/>
            <person name="Kawai H."/>
            <person name="Kimura K."/>
            <person name="Kloareg B."/>
            <person name="Kupper F.C."/>
            <person name="Lang D."/>
            <person name="Le Bail A."/>
            <person name="Leblanc C."/>
            <person name="Lerouge P."/>
            <person name="Lohr M."/>
            <person name="Lopez P.J."/>
            <person name="Martens C."/>
            <person name="Maumus F."/>
            <person name="Michel G."/>
            <person name="Miranda-Saavedra D."/>
            <person name="Morales J."/>
            <person name="Moreau H."/>
            <person name="Motomura T."/>
            <person name="Nagasato C."/>
            <person name="Napoli C.A."/>
            <person name="Nelson D.R."/>
            <person name="Nyvall-Collen P."/>
            <person name="Peters A.F."/>
            <person name="Pommier C."/>
            <person name="Potin P."/>
            <person name="Poulain J."/>
            <person name="Quesneville H."/>
            <person name="Read B."/>
            <person name="Rensing S.A."/>
            <person name="Ritter A."/>
            <person name="Rousvoal S."/>
            <person name="Samanta M."/>
            <person name="Samson G."/>
            <person name="Schroeder D.C."/>
            <person name="Segurens B."/>
            <person name="Strittmatter M."/>
            <person name="Tonon T."/>
            <person name="Tregear J.W."/>
            <person name="Valentin K."/>
            <person name="von Dassow P."/>
            <person name="Yamagishi T."/>
            <person name="Van de Peer Y."/>
            <person name="Wincker P."/>
        </authorList>
    </citation>
    <scope>NUCLEOTIDE SEQUENCE [LARGE SCALE GENOMIC DNA]</scope>
    <source>
        <strain evidence="21">Ec32 / CCAP1310/4</strain>
    </source>
</reference>
<feature type="transmembrane region" description="Helical" evidence="19">
    <location>
        <begin position="273"/>
        <end position="292"/>
    </location>
</feature>
<evidence type="ECO:0000256" key="13">
    <source>
        <dbReference type="ARBA" id="ARBA00022989"/>
    </source>
</evidence>
<dbReference type="STRING" id="2880.D8LCV2"/>
<evidence type="ECO:0000313" key="20">
    <source>
        <dbReference type="EMBL" id="CBN75494.1"/>
    </source>
</evidence>
<dbReference type="GO" id="GO:0003975">
    <property type="term" value="F:UDP-N-acetylglucosamine-dolichyl-phosphate N-acetylglucosaminephosphotransferase activity"/>
    <property type="evidence" value="ECO:0007669"/>
    <property type="project" value="UniProtKB-EC"/>
</dbReference>
<dbReference type="AlphaFoldDB" id="D8LCV2"/>
<evidence type="ECO:0000256" key="9">
    <source>
        <dbReference type="ARBA" id="ARBA00022692"/>
    </source>
</evidence>
<evidence type="ECO:0000256" key="19">
    <source>
        <dbReference type="SAM" id="Phobius"/>
    </source>
</evidence>
<evidence type="ECO:0000313" key="21">
    <source>
        <dbReference type="Proteomes" id="UP000002630"/>
    </source>
</evidence>
<evidence type="ECO:0000256" key="6">
    <source>
        <dbReference type="ARBA" id="ARBA00017659"/>
    </source>
</evidence>
<keyword evidence="8 20" id="KW-0808">Transferase</keyword>
<evidence type="ECO:0000256" key="16">
    <source>
        <dbReference type="ARBA" id="ARBA00033238"/>
    </source>
</evidence>
<feature type="transmembrane region" description="Helical" evidence="19">
    <location>
        <begin position="117"/>
        <end position="133"/>
    </location>
</feature>
<keyword evidence="10" id="KW-0479">Metal-binding</keyword>
<keyword evidence="7" id="KW-0328">Glycosyltransferase</keyword>
<accession>D8LCV2</accession>
<dbReference type="PANTHER" id="PTHR10571:SF0">
    <property type="entry name" value="UDP-N-ACETYLGLUCOSAMINE--DOLICHYL-PHOSPHATE N-ACETYLGLUCOSAMINEPHOSPHOTRANSFERASE"/>
    <property type="match status" value="1"/>
</dbReference>
<evidence type="ECO:0000256" key="3">
    <source>
        <dbReference type="ARBA" id="ARBA00004922"/>
    </source>
</evidence>
<keyword evidence="13 19" id="KW-1133">Transmembrane helix</keyword>
<dbReference type="GO" id="GO:0016757">
    <property type="term" value="F:glycosyltransferase activity"/>
    <property type="evidence" value="ECO:0007669"/>
    <property type="project" value="UniProtKB-KW"/>
</dbReference>
<evidence type="ECO:0000256" key="8">
    <source>
        <dbReference type="ARBA" id="ARBA00022679"/>
    </source>
</evidence>
<dbReference type="OMA" id="HRTPRYN"/>
<protein>
    <recommendedName>
        <fullName evidence="6">UDP-N-acetylglucosamine--dolichyl-phosphate N-acetylglucosaminephosphotransferase</fullName>
        <ecNumber evidence="5">2.7.8.15</ecNumber>
    </recommendedName>
    <alternativeName>
        <fullName evidence="15">GlcNAc-1-P transferase</fullName>
    </alternativeName>
    <alternativeName>
        <fullName evidence="16">N-acetylglucosamine-1-phosphate transferase</fullName>
    </alternativeName>
</protein>
<feature type="transmembrane region" description="Helical" evidence="19">
    <location>
        <begin position="304"/>
        <end position="322"/>
    </location>
</feature>
<name>D8LCV2_ECTSI</name>
<keyword evidence="14 19" id="KW-0472">Membrane</keyword>
<feature type="transmembrane region" description="Helical" evidence="19">
    <location>
        <begin position="40"/>
        <end position="62"/>
    </location>
</feature>
<evidence type="ECO:0000256" key="10">
    <source>
        <dbReference type="ARBA" id="ARBA00022723"/>
    </source>
</evidence>
<keyword evidence="11" id="KW-0256">Endoplasmic reticulum</keyword>
<keyword evidence="12" id="KW-0460">Magnesium</keyword>
<evidence type="ECO:0000256" key="1">
    <source>
        <dbReference type="ARBA" id="ARBA00001946"/>
    </source>
</evidence>
<comment type="function">
    <text evidence="17">UDP-N-acetylglucosamine--dolichyl-phosphate N-acetylglucosaminephosphotransferase that operates in the biosynthetic pathway of dolichol-linked oligosaccharides, the glycan precursors employed in protein asparagine (N)-glycosylation. The assembly of dolichol-linked oligosaccharides begins on the cytosolic side of the endoplasmic reticulum membrane and finishes in its lumen. The sequential addition of sugars to dolichol pyrophosphate produces dolichol-linked oligosaccharides containing fourteen sugars, including two GlcNAcs, nine mannoses and three glucoses. Once assembled, the oligosaccharide is transferred from the lipid to nascent proteins by oligosaccharyltransferases. Catalyzes the initial step of dolichol-linked oligosaccharide biosynthesis, transfering GlcNAc-1-P from cytosolic UDP-GlcNAc onto the carrier lipid dolichyl phosphate (P-dolichol), yielding GlcNAc-P-P-dolichol embedded in the cytoplasmic leaflet of the endoplasmic reticulum membrane.</text>
</comment>
<dbReference type="InParanoid" id="D8LCV2"/>
<dbReference type="Pfam" id="PF00953">
    <property type="entry name" value="Glycos_transf_4"/>
    <property type="match status" value="1"/>
</dbReference>
<dbReference type="FunCoup" id="D8LCV2">
    <property type="interactions" value="153"/>
</dbReference>
<evidence type="ECO:0000256" key="14">
    <source>
        <dbReference type="ARBA" id="ARBA00023136"/>
    </source>
</evidence>
<dbReference type="GO" id="GO:0006488">
    <property type="term" value="P:dolichol-linked oligosaccharide biosynthetic process"/>
    <property type="evidence" value="ECO:0007669"/>
    <property type="project" value="InterPro"/>
</dbReference>
<comment type="subcellular location">
    <subcellularLocation>
        <location evidence="2">Endoplasmic reticulum membrane</location>
        <topology evidence="2">Multi-pass membrane protein</topology>
    </subcellularLocation>
</comment>
<dbReference type="EMBL" id="FN649759">
    <property type="protein sequence ID" value="CBN75494.1"/>
    <property type="molecule type" value="Genomic_DNA"/>
</dbReference>
<organism evidence="20 21">
    <name type="scientific">Ectocarpus siliculosus</name>
    <name type="common">Brown alga</name>
    <name type="synonym">Conferva siliculosa</name>
    <dbReference type="NCBI Taxonomy" id="2880"/>
    <lineage>
        <taxon>Eukaryota</taxon>
        <taxon>Sar</taxon>
        <taxon>Stramenopiles</taxon>
        <taxon>Ochrophyta</taxon>
        <taxon>PX clade</taxon>
        <taxon>Phaeophyceae</taxon>
        <taxon>Ectocarpales</taxon>
        <taxon>Ectocarpaceae</taxon>
        <taxon>Ectocarpus</taxon>
    </lineage>
</organism>
<evidence type="ECO:0000256" key="5">
    <source>
        <dbReference type="ARBA" id="ARBA00013225"/>
    </source>
</evidence>
<comment type="pathway">
    <text evidence="3">Protein modification; protein glycosylation.</text>
</comment>
<feature type="transmembrane region" description="Helical" evidence="19">
    <location>
        <begin position="328"/>
        <end position="348"/>
    </location>
</feature>
<evidence type="ECO:0000256" key="17">
    <source>
        <dbReference type="ARBA" id="ARBA00044717"/>
    </source>
</evidence>
<evidence type="ECO:0000256" key="11">
    <source>
        <dbReference type="ARBA" id="ARBA00022824"/>
    </source>
</evidence>
<dbReference type="EC" id="2.7.8.15" evidence="5"/>
<evidence type="ECO:0000256" key="15">
    <source>
        <dbReference type="ARBA" id="ARBA00029567"/>
    </source>
</evidence>
<comment type="cofactor">
    <cofactor evidence="1">
        <name>Mg(2+)</name>
        <dbReference type="ChEBI" id="CHEBI:18420"/>
    </cofactor>
</comment>
<proteinExistence type="inferred from homology"/>
<dbReference type="GO" id="GO:0005789">
    <property type="term" value="C:endoplasmic reticulum membrane"/>
    <property type="evidence" value="ECO:0007669"/>
    <property type="project" value="UniProtKB-SubCell"/>
</dbReference>
<dbReference type="Proteomes" id="UP000002630">
    <property type="component" value="Linkage Group LG34"/>
</dbReference>
<keyword evidence="9 19" id="KW-0812">Transmembrane</keyword>
<keyword evidence="21" id="KW-1185">Reference proteome</keyword>
<sequence length="441" mass="47644">MARRGRVPGQLLVAASILPSLALFGQIEDRSARGQLQASAALATLGYVATIYVLPTFTPFLARSGLTGKDLCKKGTASAEKEIPEGTGVIAGTMFLICVVILQLFYGRDSSDKMVDYLSALLSICFMTFLGFTDDVLDLPWRYKLLLPTVATLPLLCAYDGSTSIVVPRPLDHLLVAVGAGGGGDSVLTLVGRAVSSVFSITVPGKLGGVVLLDLGMAYMVYMGLLAVFCTNAVNIYAGINGLEAGQSFVVACAILAHNMHELRRGRDTGNHTFSAMLLLPFIGTTLGLLRYNWYPARAFVGDTYCYFAGMTFAVVGIHGHFSKTLILMFLPQVTNFLLSVPQLFKVLPCPRHRLPRMDTEKGLLVPSTMPYKSEFPVWQFLRSGPDGEVINLTLINLVLHVVGPLRERSLCTLLLALQAASCGFGFVIRYYFAGLVYGST</sequence>
<evidence type="ECO:0000256" key="7">
    <source>
        <dbReference type="ARBA" id="ARBA00022676"/>
    </source>
</evidence>
<dbReference type="InterPro" id="IPR000715">
    <property type="entry name" value="Glycosyl_transferase_4"/>
</dbReference>
<feature type="transmembrane region" description="Helical" evidence="19">
    <location>
        <begin position="411"/>
        <end position="433"/>
    </location>
</feature>
<gene>
    <name evidence="20" type="primary">DPAGT1</name>
    <name evidence="20" type="ORF">Esi_0111_0044</name>
</gene>
<evidence type="ECO:0000256" key="4">
    <source>
        <dbReference type="ARBA" id="ARBA00009317"/>
    </source>
</evidence>
<dbReference type="GO" id="GO:0046872">
    <property type="term" value="F:metal ion binding"/>
    <property type="evidence" value="ECO:0007669"/>
    <property type="project" value="UniProtKB-KW"/>
</dbReference>
<feature type="transmembrane region" description="Helical" evidence="19">
    <location>
        <begin position="83"/>
        <end position="105"/>
    </location>
</feature>
<comment type="catalytic activity">
    <reaction evidence="18">
        <text>a di-trans,poly-cis-dolichyl phosphate + UDP-N-acetyl-alpha-D-glucosamine = an N-acetyl-alpha-D-glucosaminyl-diphospho-di-trans,poly-cis-dolichol + UMP</text>
        <dbReference type="Rhea" id="RHEA:13289"/>
        <dbReference type="Rhea" id="RHEA-COMP:19498"/>
        <dbReference type="Rhea" id="RHEA-COMP:19507"/>
        <dbReference type="ChEBI" id="CHEBI:57683"/>
        <dbReference type="ChEBI" id="CHEBI:57705"/>
        <dbReference type="ChEBI" id="CHEBI:57865"/>
        <dbReference type="ChEBI" id="CHEBI:58427"/>
        <dbReference type="EC" id="2.7.8.15"/>
    </reaction>
    <physiologicalReaction direction="left-to-right" evidence="18">
        <dbReference type="Rhea" id="RHEA:13290"/>
    </physiologicalReaction>
</comment>
<dbReference type="OrthoDB" id="10262326at2759"/>
<dbReference type="eggNOG" id="KOG2788">
    <property type="taxonomic scope" value="Eukaryota"/>
</dbReference>
<dbReference type="InterPro" id="IPR033895">
    <property type="entry name" value="GPT"/>
</dbReference>
<dbReference type="PANTHER" id="PTHR10571">
    <property type="entry name" value="UDP-N-ACETYLGLUCOSAMINE--DOLICHYL-PHOSPHATE N-ACETYLGLUCOSAMINEPHOSPHOTRANSFERASE"/>
    <property type="match status" value="1"/>
</dbReference>
<comment type="similarity">
    <text evidence="4">Belongs to the glycosyltransferase 4 family.</text>
</comment>
<dbReference type="CDD" id="cd06855">
    <property type="entry name" value="GT_GPT_euk"/>
    <property type="match status" value="1"/>
</dbReference>
<dbReference type="EMBL" id="FN647801">
    <property type="protein sequence ID" value="CBN75494.1"/>
    <property type="molecule type" value="Genomic_DNA"/>
</dbReference>